<reference evidence="1 2" key="1">
    <citation type="submission" date="2012-04" db="EMBL/GenBank/DDBJ databases">
        <title>Genome sequence of Helicobacter pylori Hp A-9.</title>
        <authorList>
            <person name="Blanchard T.G."/>
            <person name="Czinn S.J."/>
            <person name="McCracken C."/>
            <person name="Abolude K."/>
            <person name="Maroo A."/>
            <person name="Santana-Cruz I."/>
            <person name="Tallon L.J."/>
            <person name="Ficke F.W.F."/>
        </authorList>
    </citation>
    <scope>NUCLEOTIDE SEQUENCE [LARGE SCALE GENOMIC DNA]</scope>
    <source>
        <strain evidence="1 2">Hp A-9</strain>
    </source>
</reference>
<dbReference type="AlphaFoldDB" id="J0JZZ1"/>
<evidence type="ECO:0000313" key="2">
    <source>
        <dbReference type="Proteomes" id="UP000005483"/>
    </source>
</evidence>
<evidence type="ECO:0000313" key="1">
    <source>
        <dbReference type="EMBL" id="EJB43727.1"/>
    </source>
</evidence>
<dbReference type="Proteomes" id="UP000005483">
    <property type="component" value="Unassembled WGS sequence"/>
</dbReference>
<comment type="caution">
    <text evidence="1">The sequence shown here is derived from an EMBL/GenBank/DDBJ whole genome shotgun (WGS) entry which is preliminary data.</text>
</comment>
<protein>
    <submittedName>
        <fullName evidence="1">Uncharacterized protein</fullName>
    </submittedName>
</protein>
<proteinExistence type="predicted"/>
<name>J0JZZ1_HELPX</name>
<sequence length="42" mass="4955">MPITKIFNFFKKWGLSYFVFETHSLKGIWGYFVLNSPPTTPN</sequence>
<dbReference type="EMBL" id="AKOC01000009">
    <property type="protein sequence ID" value="EJB43727.1"/>
    <property type="molecule type" value="Genomic_DNA"/>
</dbReference>
<gene>
    <name evidence="1" type="ORF">HPHPA9_0804</name>
</gene>
<dbReference type="PATRIC" id="fig|992034.3.peg.770"/>
<accession>J0JZZ1</accession>
<organism evidence="1 2">
    <name type="scientific">Helicobacter pylori Hp A-9</name>
    <dbReference type="NCBI Taxonomy" id="992034"/>
    <lineage>
        <taxon>Bacteria</taxon>
        <taxon>Pseudomonadati</taxon>
        <taxon>Campylobacterota</taxon>
        <taxon>Epsilonproteobacteria</taxon>
        <taxon>Campylobacterales</taxon>
        <taxon>Helicobacteraceae</taxon>
        <taxon>Helicobacter</taxon>
    </lineage>
</organism>